<dbReference type="EMBL" id="BTSX01000004">
    <property type="protein sequence ID" value="GMS92785.1"/>
    <property type="molecule type" value="Genomic_DNA"/>
</dbReference>
<organism evidence="1 2">
    <name type="scientific">Pristionchus entomophagus</name>
    <dbReference type="NCBI Taxonomy" id="358040"/>
    <lineage>
        <taxon>Eukaryota</taxon>
        <taxon>Metazoa</taxon>
        <taxon>Ecdysozoa</taxon>
        <taxon>Nematoda</taxon>
        <taxon>Chromadorea</taxon>
        <taxon>Rhabditida</taxon>
        <taxon>Rhabditina</taxon>
        <taxon>Diplogasteromorpha</taxon>
        <taxon>Diplogasteroidea</taxon>
        <taxon>Neodiplogasteridae</taxon>
        <taxon>Pristionchus</taxon>
    </lineage>
</organism>
<evidence type="ECO:0000313" key="1">
    <source>
        <dbReference type="EMBL" id="GMS92785.1"/>
    </source>
</evidence>
<reference evidence="1" key="1">
    <citation type="submission" date="2023-10" db="EMBL/GenBank/DDBJ databases">
        <title>Genome assembly of Pristionchus species.</title>
        <authorList>
            <person name="Yoshida K."/>
            <person name="Sommer R.J."/>
        </authorList>
    </citation>
    <scope>NUCLEOTIDE SEQUENCE</scope>
    <source>
        <strain evidence="1">RS0144</strain>
    </source>
</reference>
<name>A0AAV5TCB0_9BILA</name>
<gene>
    <name evidence="1" type="ORF">PENTCL1PPCAC_14960</name>
</gene>
<accession>A0AAV5TCB0</accession>
<protein>
    <submittedName>
        <fullName evidence="1">Uncharacterized protein</fullName>
    </submittedName>
</protein>
<evidence type="ECO:0000313" key="2">
    <source>
        <dbReference type="Proteomes" id="UP001432027"/>
    </source>
</evidence>
<comment type="caution">
    <text evidence="1">The sequence shown here is derived from an EMBL/GenBank/DDBJ whole genome shotgun (WGS) entry which is preliminary data.</text>
</comment>
<keyword evidence="2" id="KW-1185">Reference proteome</keyword>
<dbReference type="AlphaFoldDB" id="A0AAV5TCB0"/>
<dbReference type="Proteomes" id="UP001432027">
    <property type="component" value="Unassembled WGS sequence"/>
</dbReference>
<proteinExistence type="predicted"/>
<feature type="non-terminal residue" evidence="1">
    <location>
        <position position="1"/>
    </location>
</feature>
<sequence length="105" mass="12171">NEEKKDKSSKLLTIAVELPNMTHESLSRHSTYENVPLVRRPTLSFTEETMLASDSEEEEKLERKFQKFRQTSFRRRKNGNTAITSTFYTTVGWKLCLQIGISLSV</sequence>